<protein>
    <recommendedName>
        <fullName evidence="1 3">chorismate mutase</fullName>
        <ecNumber evidence="1 3">5.4.99.5</ecNumber>
    </recommendedName>
</protein>
<dbReference type="GO" id="GO:0009073">
    <property type="term" value="P:aromatic amino acid family biosynthetic process"/>
    <property type="evidence" value="ECO:0007669"/>
    <property type="project" value="UniProtKB-UniRule"/>
</dbReference>
<keyword evidence="3 4" id="KW-0413">Isomerase</keyword>
<evidence type="ECO:0000256" key="3">
    <source>
        <dbReference type="PROSITE-ProRule" id="PRU00514"/>
    </source>
</evidence>
<dbReference type="EMBL" id="DVOD01000016">
    <property type="protein sequence ID" value="HIU91925.1"/>
    <property type="molecule type" value="Genomic_DNA"/>
</dbReference>
<dbReference type="AlphaFoldDB" id="A0A9D1MZA7"/>
<organism evidence="4 5">
    <name type="scientific">Candidatus Limenecus avicola</name>
    <dbReference type="NCBI Taxonomy" id="2840847"/>
    <lineage>
        <taxon>Bacteria</taxon>
        <taxon>Bacillati</taxon>
        <taxon>Bacillota</taxon>
        <taxon>Clostridia</taxon>
        <taxon>Eubacteriales</taxon>
        <taxon>Clostridiaceae</taxon>
        <taxon>Clostridiaceae incertae sedis</taxon>
        <taxon>Candidatus Limenecus</taxon>
    </lineage>
</organism>
<comment type="caution">
    <text evidence="4">The sequence shown here is derived from an EMBL/GenBank/DDBJ whole genome shotgun (WGS) entry which is preliminary data.</text>
</comment>
<evidence type="ECO:0000256" key="1">
    <source>
        <dbReference type="NCBIfam" id="TIGR01796"/>
    </source>
</evidence>
<dbReference type="SUPFAM" id="SSF55298">
    <property type="entry name" value="YjgF-like"/>
    <property type="match status" value="1"/>
</dbReference>
<dbReference type="InterPro" id="IPR035959">
    <property type="entry name" value="RutC-like_sf"/>
</dbReference>
<dbReference type="InterPro" id="IPR008243">
    <property type="entry name" value="Chorismate_mutase_AroH"/>
</dbReference>
<dbReference type="PANTHER" id="PTHR21164:SF0">
    <property type="entry name" value="CHORISMATE MUTASE AROH"/>
    <property type="match status" value="1"/>
</dbReference>
<dbReference type="EC" id="5.4.99.5" evidence="1 3"/>
<feature type="binding site" evidence="2">
    <location>
        <position position="90"/>
    </location>
    <ligand>
        <name>prephenate</name>
        <dbReference type="ChEBI" id="CHEBI:29934"/>
    </ligand>
</feature>
<dbReference type="PANTHER" id="PTHR21164">
    <property type="entry name" value="CHORISMATE MUTASE"/>
    <property type="match status" value="1"/>
</dbReference>
<dbReference type="PROSITE" id="PS51167">
    <property type="entry name" value="CHORISMATE_MUT_1"/>
    <property type="match status" value="1"/>
</dbReference>
<keyword evidence="2 3" id="KW-0028">Amino-acid biosynthesis</keyword>
<dbReference type="GO" id="GO:0046417">
    <property type="term" value="P:chorismate metabolic process"/>
    <property type="evidence" value="ECO:0007669"/>
    <property type="project" value="TreeGrafter"/>
</dbReference>
<evidence type="ECO:0000256" key="2">
    <source>
        <dbReference type="PIRSR" id="PIRSR005965-1"/>
    </source>
</evidence>
<reference evidence="4" key="2">
    <citation type="journal article" date="2021" name="PeerJ">
        <title>Extensive microbial diversity within the chicken gut microbiome revealed by metagenomics and culture.</title>
        <authorList>
            <person name="Gilroy R."/>
            <person name="Ravi A."/>
            <person name="Getino M."/>
            <person name="Pursley I."/>
            <person name="Horton D.L."/>
            <person name="Alikhan N.F."/>
            <person name="Baker D."/>
            <person name="Gharbi K."/>
            <person name="Hall N."/>
            <person name="Watson M."/>
            <person name="Adriaenssens E.M."/>
            <person name="Foster-Nyarko E."/>
            <person name="Jarju S."/>
            <person name="Secka A."/>
            <person name="Antonio M."/>
            <person name="Oren A."/>
            <person name="Chaudhuri R.R."/>
            <person name="La Ragione R."/>
            <person name="Hildebrand F."/>
            <person name="Pallen M.J."/>
        </authorList>
    </citation>
    <scope>NUCLEOTIDE SEQUENCE</scope>
    <source>
        <strain evidence="4">CHK154-7741</strain>
    </source>
</reference>
<dbReference type="CDD" id="cd02185">
    <property type="entry name" value="AroH"/>
    <property type="match status" value="1"/>
</dbReference>
<dbReference type="Proteomes" id="UP000886748">
    <property type="component" value="Unassembled WGS sequence"/>
</dbReference>
<reference evidence="4" key="1">
    <citation type="submission" date="2020-10" db="EMBL/GenBank/DDBJ databases">
        <authorList>
            <person name="Gilroy R."/>
        </authorList>
    </citation>
    <scope>NUCLEOTIDE SEQUENCE</scope>
    <source>
        <strain evidence="4">CHK154-7741</strain>
    </source>
</reference>
<evidence type="ECO:0000313" key="4">
    <source>
        <dbReference type="EMBL" id="HIU91925.1"/>
    </source>
</evidence>
<feature type="binding site" evidence="2">
    <location>
        <position position="7"/>
    </location>
    <ligand>
        <name>prephenate</name>
        <dbReference type="ChEBI" id="CHEBI:29934"/>
    </ligand>
</feature>
<comment type="catalytic activity">
    <reaction evidence="3">
        <text>chorismate = prephenate</text>
        <dbReference type="Rhea" id="RHEA:13897"/>
        <dbReference type="ChEBI" id="CHEBI:29748"/>
        <dbReference type="ChEBI" id="CHEBI:29934"/>
        <dbReference type="EC" id="5.4.99.5"/>
    </reaction>
</comment>
<dbReference type="NCBIfam" id="TIGR01796">
    <property type="entry name" value="CM_mono_aroH"/>
    <property type="match status" value="1"/>
</dbReference>
<dbReference type="GO" id="GO:0008652">
    <property type="term" value="P:amino acid biosynthetic process"/>
    <property type="evidence" value="ECO:0007669"/>
    <property type="project" value="UniProtKB-UniRule"/>
</dbReference>
<sequence length="122" mass="14048">MFSRGIRGAITIEEDNQEMLEQATIELYSKMIDLNGIKTEDISHIIFTLTKDIKSAFPAKFVRRNFDVQYVPFICVNEMDIEPSLKHCLRVLMVVNTDKKQNEIKHVYLGGAKILRSDLVSE</sequence>
<keyword evidence="2 3" id="KW-0057">Aromatic amino acid biosynthesis</keyword>
<gene>
    <name evidence="4" type="primary">aroH</name>
    <name evidence="4" type="ORF">IAD26_02190</name>
</gene>
<dbReference type="Pfam" id="PF07736">
    <property type="entry name" value="CM_1"/>
    <property type="match status" value="1"/>
</dbReference>
<proteinExistence type="predicted"/>
<accession>A0A9D1MZA7</accession>
<feature type="binding site" evidence="2">
    <location>
        <position position="108"/>
    </location>
    <ligand>
        <name>prephenate</name>
        <dbReference type="ChEBI" id="CHEBI:29934"/>
    </ligand>
</feature>
<dbReference type="GO" id="GO:0004106">
    <property type="term" value="F:chorismate mutase activity"/>
    <property type="evidence" value="ECO:0007669"/>
    <property type="project" value="UniProtKB-UniRule"/>
</dbReference>
<evidence type="ECO:0000313" key="5">
    <source>
        <dbReference type="Proteomes" id="UP000886748"/>
    </source>
</evidence>
<dbReference type="PIRSF" id="PIRSF005965">
    <property type="entry name" value="Chor_mut_AroH"/>
    <property type="match status" value="1"/>
</dbReference>
<name>A0A9D1MZA7_9CLOT</name>
<dbReference type="Gene3D" id="3.30.1330.40">
    <property type="entry name" value="RutC-like"/>
    <property type="match status" value="1"/>
</dbReference>